<keyword evidence="3" id="KW-1185">Reference proteome</keyword>
<dbReference type="EMBL" id="VUJU01005365">
    <property type="protein sequence ID" value="KAF0751446.1"/>
    <property type="molecule type" value="Genomic_DNA"/>
</dbReference>
<comment type="caution">
    <text evidence="2">The sequence shown here is derived from an EMBL/GenBank/DDBJ whole genome shotgun (WGS) entry which is preliminary data.</text>
</comment>
<protein>
    <submittedName>
        <fullName evidence="2">Zinc finger MYM-type protein 1-like</fullName>
    </submittedName>
</protein>
<feature type="transmembrane region" description="Helical" evidence="1">
    <location>
        <begin position="38"/>
        <end position="59"/>
    </location>
</feature>
<evidence type="ECO:0000256" key="1">
    <source>
        <dbReference type="SAM" id="Phobius"/>
    </source>
</evidence>
<reference evidence="2 3" key="1">
    <citation type="submission" date="2019-08" db="EMBL/GenBank/DDBJ databases">
        <title>Whole genome of Aphis craccivora.</title>
        <authorList>
            <person name="Voronova N.V."/>
            <person name="Shulinski R.S."/>
            <person name="Bandarenka Y.V."/>
            <person name="Zhorov D.G."/>
            <person name="Warner D."/>
        </authorList>
    </citation>
    <scope>NUCLEOTIDE SEQUENCE [LARGE SCALE GENOMIC DNA]</scope>
    <source>
        <strain evidence="2">180601</strain>
        <tissue evidence="2">Whole Body</tissue>
    </source>
</reference>
<gene>
    <name evidence="2" type="ORF">FWK35_00022420</name>
</gene>
<evidence type="ECO:0000313" key="2">
    <source>
        <dbReference type="EMBL" id="KAF0751446.1"/>
    </source>
</evidence>
<accession>A0A6G0Y9H2</accession>
<dbReference type="AlphaFoldDB" id="A0A6G0Y9H2"/>
<evidence type="ECO:0000313" key="3">
    <source>
        <dbReference type="Proteomes" id="UP000478052"/>
    </source>
</evidence>
<sequence>MGQERLTCLALLNIYHTITISIDDVINRFANIKIEIEILFYNYVAFLSYLFNLLLYRLYRCNIKFIMSW</sequence>
<keyword evidence="1" id="KW-0812">Transmembrane</keyword>
<dbReference type="OrthoDB" id="6604782at2759"/>
<organism evidence="2 3">
    <name type="scientific">Aphis craccivora</name>
    <name type="common">Cowpea aphid</name>
    <dbReference type="NCBI Taxonomy" id="307492"/>
    <lineage>
        <taxon>Eukaryota</taxon>
        <taxon>Metazoa</taxon>
        <taxon>Ecdysozoa</taxon>
        <taxon>Arthropoda</taxon>
        <taxon>Hexapoda</taxon>
        <taxon>Insecta</taxon>
        <taxon>Pterygota</taxon>
        <taxon>Neoptera</taxon>
        <taxon>Paraneoptera</taxon>
        <taxon>Hemiptera</taxon>
        <taxon>Sternorrhyncha</taxon>
        <taxon>Aphidomorpha</taxon>
        <taxon>Aphidoidea</taxon>
        <taxon>Aphididae</taxon>
        <taxon>Aphidini</taxon>
        <taxon>Aphis</taxon>
        <taxon>Aphis</taxon>
    </lineage>
</organism>
<dbReference type="Proteomes" id="UP000478052">
    <property type="component" value="Unassembled WGS sequence"/>
</dbReference>
<proteinExistence type="predicted"/>
<keyword evidence="1" id="KW-0472">Membrane</keyword>
<keyword evidence="1" id="KW-1133">Transmembrane helix</keyword>
<name>A0A6G0Y9H2_APHCR</name>